<evidence type="ECO:0000313" key="2">
    <source>
        <dbReference type="EMBL" id="OSI14497.1"/>
    </source>
</evidence>
<feature type="region of interest" description="Disordered" evidence="1">
    <location>
        <begin position="233"/>
        <end position="265"/>
    </location>
</feature>
<evidence type="ECO:0000313" key="3">
    <source>
        <dbReference type="Proteomes" id="UP000193118"/>
    </source>
</evidence>
<evidence type="ECO:0008006" key="4">
    <source>
        <dbReference type="Google" id="ProtNLM"/>
    </source>
</evidence>
<evidence type="ECO:0000256" key="1">
    <source>
        <dbReference type="SAM" id="MobiDB-lite"/>
    </source>
</evidence>
<dbReference type="GeneID" id="94581041"/>
<feature type="region of interest" description="Disordered" evidence="1">
    <location>
        <begin position="291"/>
        <end position="312"/>
    </location>
</feature>
<dbReference type="AlphaFoldDB" id="A0A1X3D4P3"/>
<name>A0A1X3D4P3_9NEIS</name>
<dbReference type="STRING" id="194197.BWD09_10365"/>
<reference evidence="3" key="1">
    <citation type="submission" date="2017-01" db="EMBL/GenBank/DDBJ databases">
        <authorList>
            <person name="Wolfgang W.J."/>
            <person name="Cole J."/>
            <person name="Wroblewski D."/>
            <person name="Mcginnis J."/>
            <person name="Musser K.A."/>
        </authorList>
    </citation>
    <scope>NUCLEOTIDE SEQUENCE [LARGE SCALE GENOMIC DNA]</scope>
    <source>
        <strain evidence="3">DSM 19151</strain>
    </source>
</reference>
<accession>A0A1X3D4P3</accession>
<dbReference type="Proteomes" id="UP000193118">
    <property type="component" value="Unassembled WGS sequence"/>
</dbReference>
<dbReference type="RefSeq" id="WP_085366745.1">
    <property type="nucleotide sequence ID" value="NZ_CAUJPZ010000046.1"/>
</dbReference>
<comment type="caution">
    <text evidence="2">The sequence shown here is derived from an EMBL/GenBank/DDBJ whole genome shotgun (WGS) entry which is preliminary data.</text>
</comment>
<feature type="compositionally biased region" description="Low complexity" evidence="1">
    <location>
        <begin position="7"/>
        <end position="23"/>
    </location>
</feature>
<feature type="region of interest" description="Disordered" evidence="1">
    <location>
        <begin position="1"/>
        <end position="33"/>
    </location>
</feature>
<gene>
    <name evidence="2" type="ORF">BWD09_10365</name>
</gene>
<sequence>MELSFGRSQSLSQEQQLQQQMERQLQREQEIEQSIPKLKQEAAGLFKSNEEVRSAVSRYTPEQQEALSSAVGEAAARAGARNPHITGIRVDEDNNIVGRVNKHFPFKTNIDSVIESSRSKTMSEYTDLRVLRPGIDTPAEYTIRKGDSLSRIGHHFSPNDKELASAVSMFAYHELHGQKNARYHRGENRVVLTPGDKFTVDLSDLSQDQIKQLARAFNRYQTQEHKTDIAREQQEQARQAAAAARREQAGREQAALHGESGQAARQHPQFAPFLNGTLGRYDFGQSRHSGQIQVPYRPGAEPQQKRTESGEAAEQALKVLRNADLSPLSEARRSNREYWDEVADNGVKEQNPAKYFAGRIMGGIGQGVYGALETGRGMADHPEAALRGAAKGVGNLVSDIPNTVVNLAKTSADGYTHLAESLPGVKRGAFEDFRRSTPFNFERPFPYRDNAEEGGAALSQTLATMGAAAGGRKIADAAVDLQRGLESAQALHRSRAQINRLAEEAAETNRELYRSRALSRDEPYIAPVHREMAGEFQTHGIELERVPKHIRNNMYDNFSQQKYAKEAIKSGDDMPIPRMMNPDEKLYKLVDNLENDAVVSPYTPYWIDETQLKTIRNNPELANSILGLPESSQSTRFKVFEIQAKTGEHPTVYQSTIATVSNKLPDGTVTVDVGKGQQILVPQRGLWTEPKEIGEIFIEERKR</sequence>
<organism evidence="2 3">
    <name type="scientific">Neisseria dentiae</name>
    <dbReference type="NCBI Taxonomy" id="194197"/>
    <lineage>
        <taxon>Bacteria</taxon>
        <taxon>Pseudomonadati</taxon>
        <taxon>Pseudomonadota</taxon>
        <taxon>Betaproteobacteria</taxon>
        <taxon>Neisseriales</taxon>
        <taxon>Neisseriaceae</taxon>
        <taxon>Neisseria</taxon>
    </lineage>
</organism>
<dbReference type="EMBL" id="MTBO01000034">
    <property type="protein sequence ID" value="OSI14497.1"/>
    <property type="molecule type" value="Genomic_DNA"/>
</dbReference>
<keyword evidence="3" id="KW-1185">Reference proteome</keyword>
<proteinExistence type="predicted"/>
<dbReference type="OrthoDB" id="5666689at2"/>
<protein>
    <recommendedName>
        <fullName evidence="4">LysM domain-containing protein</fullName>
    </recommendedName>
</protein>